<keyword evidence="3 6" id="KW-0812">Transmembrane</keyword>
<feature type="transmembrane region" description="Helical" evidence="6">
    <location>
        <begin position="126"/>
        <end position="146"/>
    </location>
</feature>
<dbReference type="STRING" id="260086.SAMN05216207_105717"/>
<sequence>MTGALATVRERLLPRDPMQRSAVALAANTGVTSVLGFLYWVVAARYYSPAIVGESAALISAMVLMASIAELNLFNTLIRFLPTAGSNTRRYTLRAYLTVAGAGTLVVLAALPFLQKFALVRDLAHYGPAGVAFVVAALLVWTLFALADSVAIGARAAVWVPVENGLFGVAKLVLLFTFAAAMPRFGVFWSWFLAMIPVLVAMNVLLFSRLLPRHARESAGQSERVSRRDVAAFMTLDNIALLGSTAANYVLPVMVAVLAGNEANGYFFVAWGVATVLEVALVNVAASLTVEGARQRERLGEMVSTLLRRTTVLAVPLVLVLLLTAPMIMSLYGDAYVANSTDLLRVVVLAALPRILIVVWMSLNRVRQRLGQILAVQAVITGSVLGLSWALLPGYGIMAVGVAHLAVQCVVALALVPSVLRVVRGRG</sequence>
<feature type="transmembrane region" description="Helical" evidence="6">
    <location>
        <begin position="158"/>
        <end position="182"/>
    </location>
</feature>
<keyword evidence="5 6" id="KW-0472">Membrane</keyword>
<feature type="transmembrane region" description="Helical" evidence="6">
    <location>
        <begin position="232"/>
        <end position="259"/>
    </location>
</feature>
<feature type="transmembrane region" description="Helical" evidence="6">
    <location>
        <begin position="21"/>
        <end position="43"/>
    </location>
</feature>
<evidence type="ECO:0000313" key="7">
    <source>
        <dbReference type="EMBL" id="SFO43258.1"/>
    </source>
</evidence>
<protein>
    <submittedName>
        <fullName evidence="7">Membrane protein involved in the export of O-antigen and teichoic acid</fullName>
    </submittedName>
</protein>
<evidence type="ECO:0000256" key="4">
    <source>
        <dbReference type="ARBA" id="ARBA00022989"/>
    </source>
</evidence>
<evidence type="ECO:0000256" key="1">
    <source>
        <dbReference type="ARBA" id="ARBA00004651"/>
    </source>
</evidence>
<dbReference type="OrthoDB" id="30633at2"/>
<evidence type="ECO:0000256" key="2">
    <source>
        <dbReference type="ARBA" id="ARBA00022475"/>
    </source>
</evidence>
<reference evidence="7 8" key="1">
    <citation type="submission" date="2016-10" db="EMBL/GenBank/DDBJ databases">
        <authorList>
            <person name="de Groot N.N."/>
        </authorList>
    </citation>
    <scope>NUCLEOTIDE SEQUENCE [LARGE SCALE GENOMIC DNA]</scope>
    <source>
        <strain evidence="7 8">CGMCC 4.1877</strain>
    </source>
</reference>
<feature type="transmembrane region" description="Helical" evidence="6">
    <location>
        <begin position="311"/>
        <end position="332"/>
    </location>
</feature>
<proteinExistence type="predicted"/>
<organism evidence="7 8">
    <name type="scientific">Pseudonocardia ammonioxydans</name>
    <dbReference type="NCBI Taxonomy" id="260086"/>
    <lineage>
        <taxon>Bacteria</taxon>
        <taxon>Bacillati</taxon>
        <taxon>Actinomycetota</taxon>
        <taxon>Actinomycetes</taxon>
        <taxon>Pseudonocardiales</taxon>
        <taxon>Pseudonocardiaceae</taxon>
        <taxon>Pseudonocardia</taxon>
    </lineage>
</organism>
<name>A0A1I5H4N5_PSUAM</name>
<feature type="transmembrane region" description="Helical" evidence="6">
    <location>
        <begin position="188"/>
        <end position="211"/>
    </location>
</feature>
<gene>
    <name evidence="7" type="ORF">SAMN05216207_105717</name>
</gene>
<accession>A0A1I5H4N5</accession>
<dbReference type="AlphaFoldDB" id="A0A1I5H4N5"/>
<dbReference type="EMBL" id="FOUY01000057">
    <property type="protein sequence ID" value="SFO43258.1"/>
    <property type="molecule type" value="Genomic_DNA"/>
</dbReference>
<evidence type="ECO:0000313" key="8">
    <source>
        <dbReference type="Proteomes" id="UP000199614"/>
    </source>
</evidence>
<dbReference type="PANTHER" id="PTHR30250:SF11">
    <property type="entry name" value="O-ANTIGEN TRANSPORTER-RELATED"/>
    <property type="match status" value="1"/>
</dbReference>
<feature type="transmembrane region" description="Helical" evidence="6">
    <location>
        <begin position="55"/>
        <end position="74"/>
    </location>
</feature>
<keyword evidence="4 6" id="KW-1133">Transmembrane helix</keyword>
<evidence type="ECO:0000256" key="6">
    <source>
        <dbReference type="SAM" id="Phobius"/>
    </source>
</evidence>
<feature type="transmembrane region" description="Helical" evidence="6">
    <location>
        <begin position="370"/>
        <end position="391"/>
    </location>
</feature>
<dbReference type="RefSeq" id="WP_085916786.1">
    <property type="nucleotide sequence ID" value="NZ_FOUY01000057.1"/>
</dbReference>
<keyword evidence="2" id="KW-1003">Cell membrane</keyword>
<dbReference type="PANTHER" id="PTHR30250">
    <property type="entry name" value="PST FAMILY PREDICTED COLANIC ACID TRANSPORTER"/>
    <property type="match status" value="1"/>
</dbReference>
<evidence type="ECO:0000256" key="5">
    <source>
        <dbReference type="ARBA" id="ARBA00023136"/>
    </source>
</evidence>
<feature type="transmembrane region" description="Helical" evidence="6">
    <location>
        <begin position="344"/>
        <end position="363"/>
    </location>
</feature>
<comment type="subcellular location">
    <subcellularLocation>
        <location evidence="1">Cell membrane</location>
        <topology evidence="1">Multi-pass membrane protein</topology>
    </subcellularLocation>
</comment>
<dbReference type="GO" id="GO:0005886">
    <property type="term" value="C:plasma membrane"/>
    <property type="evidence" value="ECO:0007669"/>
    <property type="project" value="UniProtKB-SubCell"/>
</dbReference>
<dbReference type="InterPro" id="IPR050833">
    <property type="entry name" value="Poly_Biosynth_Transport"/>
</dbReference>
<feature type="transmembrane region" description="Helical" evidence="6">
    <location>
        <begin position="397"/>
        <end position="420"/>
    </location>
</feature>
<keyword evidence="8" id="KW-1185">Reference proteome</keyword>
<dbReference type="Proteomes" id="UP000199614">
    <property type="component" value="Unassembled WGS sequence"/>
</dbReference>
<evidence type="ECO:0000256" key="3">
    <source>
        <dbReference type="ARBA" id="ARBA00022692"/>
    </source>
</evidence>
<feature type="transmembrane region" description="Helical" evidence="6">
    <location>
        <begin position="265"/>
        <end position="290"/>
    </location>
</feature>
<feature type="transmembrane region" description="Helical" evidence="6">
    <location>
        <begin position="95"/>
        <end position="114"/>
    </location>
</feature>